<comment type="catalytic activity">
    <reaction evidence="9 10">
        <text>dTMP + ATP = dTDP + ADP</text>
        <dbReference type="Rhea" id="RHEA:13517"/>
        <dbReference type="ChEBI" id="CHEBI:30616"/>
        <dbReference type="ChEBI" id="CHEBI:58369"/>
        <dbReference type="ChEBI" id="CHEBI:63528"/>
        <dbReference type="ChEBI" id="CHEBI:456216"/>
        <dbReference type="EC" id="2.7.4.9"/>
    </reaction>
</comment>
<proteinExistence type="inferred from homology"/>
<dbReference type="FunFam" id="3.40.50.300:FF:002288">
    <property type="entry name" value="Probable thymidylate kinase"/>
    <property type="match status" value="1"/>
</dbReference>
<keyword evidence="13" id="KW-1185">Reference proteome</keyword>
<dbReference type="InterPro" id="IPR018094">
    <property type="entry name" value="Thymidylate_kinase"/>
</dbReference>
<dbReference type="InterPro" id="IPR039430">
    <property type="entry name" value="Thymidylate_kin-like_dom"/>
</dbReference>
<evidence type="ECO:0000256" key="6">
    <source>
        <dbReference type="ARBA" id="ARBA00022741"/>
    </source>
</evidence>
<evidence type="ECO:0000256" key="3">
    <source>
        <dbReference type="ARBA" id="ARBA00017144"/>
    </source>
</evidence>
<keyword evidence="7 10" id="KW-0418">Kinase</keyword>
<dbReference type="GO" id="GO:0006235">
    <property type="term" value="P:dTTP biosynthetic process"/>
    <property type="evidence" value="ECO:0007669"/>
    <property type="project" value="UniProtKB-UniRule"/>
</dbReference>
<evidence type="ECO:0000256" key="7">
    <source>
        <dbReference type="ARBA" id="ARBA00022777"/>
    </source>
</evidence>
<dbReference type="STRING" id="1120975.SAMN02746064_00427"/>
<evidence type="ECO:0000313" key="13">
    <source>
        <dbReference type="Proteomes" id="UP000184251"/>
    </source>
</evidence>
<protein>
    <recommendedName>
        <fullName evidence="3 10">Thymidylate kinase</fullName>
        <ecNumber evidence="2 10">2.7.4.9</ecNumber>
    </recommendedName>
    <alternativeName>
        <fullName evidence="10">dTMP kinase</fullName>
    </alternativeName>
</protein>
<keyword evidence="5 10" id="KW-0545">Nucleotide biosynthesis</keyword>
<sequence length="225" mass="26619">MKRGRLIVIEGLDGSGKETQSRLLYERLEEWGEKVVRISYPRYEKESSALVKMYLRGDFGENPDEVSPYISSTFFAADRYASYKTEYESFYNEGGIVIADRYTTSNMMHQGCKIKDQKERQRFLDWLWDLEFNLYKIPIPDKVMFLDIPPSFSMERIKDRKNKITNESQKDIHESNELHLRNAYEAAVQMVDKYYWTRIDCLKNGVPKTIGEINSEIMKLVMENR</sequence>
<dbReference type="GO" id="GO:0005524">
    <property type="term" value="F:ATP binding"/>
    <property type="evidence" value="ECO:0007669"/>
    <property type="project" value="UniProtKB-UniRule"/>
</dbReference>
<keyword evidence="6 10" id="KW-0547">Nucleotide-binding</keyword>
<evidence type="ECO:0000313" key="12">
    <source>
        <dbReference type="EMBL" id="SHE41201.1"/>
    </source>
</evidence>
<dbReference type="PANTHER" id="PTHR10344">
    <property type="entry name" value="THYMIDYLATE KINASE"/>
    <property type="match status" value="1"/>
</dbReference>
<evidence type="ECO:0000256" key="4">
    <source>
        <dbReference type="ARBA" id="ARBA00022679"/>
    </source>
</evidence>
<dbReference type="Gene3D" id="3.40.50.300">
    <property type="entry name" value="P-loop containing nucleotide triphosphate hydrolases"/>
    <property type="match status" value="1"/>
</dbReference>
<organism evidence="12 13">
    <name type="scientific">Alkalibacter saccharofermentans DSM 14828</name>
    <dbReference type="NCBI Taxonomy" id="1120975"/>
    <lineage>
        <taxon>Bacteria</taxon>
        <taxon>Bacillati</taxon>
        <taxon>Bacillota</taxon>
        <taxon>Clostridia</taxon>
        <taxon>Eubacteriales</taxon>
        <taxon>Eubacteriaceae</taxon>
        <taxon>Alkalibacter</taxon>
    </lineage>
</organism>
<dbReference type="Pfam" id="PF02223">
    <property type="entry name" value="Thymidylate_kin"/>
    <property type="match status" value="1"/>
</dbReference>
<evidence type="ECO:0000256" key="10">
    <source>
        <dbReference type="HAMAP-Rule" id="MF_00165"/>
    </source>
</evidence>
<comment type="function">
    <text evidence="10">Phosphorylation of dTMP to form dTDP in both de novo and salvage pathways of dTTP synthesis.</text>
</comment>
<comment type="similarity">
    <text evidence="1 10">Belongs to the thymidylate kinase family.</text>
</comment>
<dbReference type="PANTHER" id="PTHR10344:SF4">
    <property type="entry name" value="UMP-CMP KINASE 2, MITOCHONDRIAL"/>
    <property type="match status" value="1"/>
</dbReference>
<dbReference type="GO" id="GO:0005829">
    <property type="term" value="C:cytosol"/>
    <property type="evidence" value="ECO:0007669"/>
    <property type="project" value="TreeGrafter"/>
</dbReference>
<feature type="domain" description="Thymidylate kinase-like" evidence="11">
    <location>
        <begin position="9"/>
        <end position="190"/>
    </location>
</feature>
<name>A0A1M4T9R3_9FIRM</name>
<evidence type="ECO:0000256" key="9">
    <source>
        <dbReference type="ARBA" id="ARBA00048743"/>
    </source>
</evidence>
<dbReference type="GO" id="GO:0006227">
    <property type="term" value="P:dUDP biosynthetic process"/>
    <property type="evidence" value="ECO:0007669"/>
    <property type="project" value="TreeGrafter"/>
</dbReference>
<dbReference type="RefSeq" id="WP_073269430.1">
    <property type="nucleotide sequence ID" value="NZ_FQTU01000002.1"/>
</dbReference>
<evidence type="ECO:0000256" key="8">
    <source>
        <dbReference type="ARBA" id="ARBA00022840"/>
    </source>
</evidence>
<reference evidence="12 13" key="1">
    <citation type="submission" date="2016-11" db="EMBL/GenBank/DDBJ databases">
        <authorList>
            <person name="Jaros S."/>
            <person name="Januszkiewicz K."/>
            <person name="Wedrychowicz H."/>
        </authorList>
    </citation>
    <scope>NUCLEOTIDE SEQUENCE [LARGE SCALE GENOMIC DNA]</scope>
    <source>
        <strain evidence="12 13">DSM 14828</strain>
    </source>
</reference>
<evidence type="ECO:0000256" key="1">
    <source>
        <dbReference type="ARBA" id="ARBA00009776"/>
    </source>
</evidence>
<evidence type="ECO:0000256" key="2">
    <source>
        <dbReference type="ARBA" id="ARBA00012980"/>
    </source>
</evidence>
<dbReference type="GO" id="GO:0004798">
    <property type="term" value="F:dTMP kinase activity"/>
    <property type="evidence" value="ECO:0007669"/>
    <property type="project" value="UniProtKB-UniRule"/>
</dbReference>
<dbReference type="EMBL" id="FQTU01000002">
    <property type="protein sequence ID" value="SHE41201.1"/>
    <property type="molecule type" value="Genomic_DNA"/>
</dbReference>
<dbReference type="InterPro" id="IPR027417">
    <property type="entry name" value="P-loop_NTPase"/>
</dbReference>
<dbReference type="OrthoDB" id="9774907at2"/>
<evidence type="ECO:0000259" key="11">
    <source>
        <dbReference type="Pfam" id="PF02223"/>
    </source>
</evidence>
<keyword evidence="4 10" id="KW-0808">Transferase</keyword>
<accession>A0A1M4T9R3</accession>
<comment type="caution">
    <text evidence="10">Lacks conserved residue(s) required for the propagation of feature annotation.</text>
</comment>
<dbReference type="CDD" id="cd01672">
    <property type="entry name" value="TMPK"/>
    <property type="match status" value="1"/>
</dbReference>
<dbReference type="AlphaFoldDB" id="A0A1M4T9R3"/>
<dbReference type="Proteomes" id="UP000184251">
    <property type="component" value="Unassembled WGS sequence"/>
</dbReference>
<dbReference type="GO" id="GO:0006233">
    <property type="term" value="P:dTDP biosynthetic process"/>
    <property type="evidence" value="ECO:0007669"/>
    <property type="project" value="InterPro"/>
</dbReference>
<dbReference type="HAMAP" id="MF_00165">
    <property type="entry name" value="Thymidylate_kinase"/>
    <property type="match status" value="1"/>
</dbReference>
<gene>
    <name evidence="10" type="primary">tmk</name>
    <name evidence="12" type="ORF">SAMN02746064_00427</name>
</gene>
<evidence type="ECO:0000256" key="5">
    <source>
        <dbReference type="ARBA" id="ARBA00022727"/>
    </source>
</evidence>
<dbReference type="SUPFAM" id="SSF52540">
    <property type="entry name" value="P-loop containing nucleoside triphosphate hydrolases"/>
    <property type="match status" value="1"/>
</dbReference>
<dbReference type="EC" id="2.7.4.9" evidence="2 10"/>
<keyword evidence="8 10" id="KW-0067">ATP-binding</keyword>